<accession>A0A2V3ISW7</accession>
<comment type="caution">
    <text evidence="1">The sequence shown here is derived from an EMBL/GenBank/DDBJ whole genome shotgun (WGS) entry which is preliminary data.</text>
</comment>
<gene>
    <name evidence="1" type="ORF">BWQ96_04984</name>
</gene>
<dbReference type="AlphaFoldDB" id="A0A2V3ISW7"/>
<protein>
    <submittedName>
        <fullName evidence="1">Uncharacterized protein</fullName>
    </submittedName>
</protein>
<dbReference type="Proteomes" id="UP000247409">
    <property type="component" value="Unassembled WGS sequence"/>
</dbReference>
<dbReference type="InterPro" id="IPR038479">
    <property type="entry name" value="Transthyretin-like_sf"/>
</dbReference>
<evidence type="ECO:0000313" key="2">
    <source>
        <dbReference type="Proteomes" id="UP000247409"/>
    </source>
</evidence>
<proteinExistence type="predicted"/>
<organism evidence="1 2">
    <name type="scientific">Gracilariopsis chorda</name>
    <dbReference type="NCBI Taxonomy" id="448386"/>
    <lineage>
        <taxon>Eukaryota</taxon>
        <taxon>Rhodophyta</taxon>
        <taxon>Florideophyceae</taxon>
        <taxon>Rhodymeniophycidae</taxon>
        <taxon>Gracilariales</taxon>
        <taxon>Gracilariaceae</taxon>
        <taxon>Gracilariopsis</taxon>
    </lineage>
</organism>
<keyword evidence="2" id="KW-1185">Reference proteome</keyword>
<dbReference type="EMBL" id="NBIV01000066">
    <property type="protein sequence ID" value="PXF45218.1"/>
    <property type="molecule type" value="Genomic_DNA"/>
</dbReference>
<sequence length="267" mass="31026">MDNDPIIDDFMGSTTTDANGYFRVRGSARDIAIRKKKRRPDVYVRLQYRHSSSKAKFEVDRPVLRGGKEESHTKKNRKGNVDFGTLHFNTEMCRIYQRFYDAIHDFYNRVGYRVPFDLKIKAQAIIHGGAPFALYDKIRIPKGKTVSFQTAQHELAHAVRHRYDGSLAHFLKDVIKYVYTRNHHCLQSTNLGFAFNEGWAEYWARDYCGTASGSKKVEGNVAAALRSLQTRCRTSDHNMWEVLRRNRGKIHSYYSFASKHKRLYGCD</sequence>
<name>A0A2V3ISW7_9FLOR</name>
<dbReference type="OrthoDB" id="5431at2759"/>
<dbReference type="Gene3D" id="2.60.40.3330">
    <property type="match status" value="1"/>
</dbReference>
<reference evidence="1 2" key="1">
    <citation type="journal article" date="2018" name="Mol. Biol. Evol.">
        <title>Analysis of the draft genome of the red seaweed Gracilariopsis chorda provides insights into genome size evolution in Rhodophyta.</title>
        <authorList>
            <person name="Lee J."/>
            <person name="Yang E.C."/>
            <person name="Graf L."/>
            <person name="Yang J.H."/>
            <person name="Qiu H."/>
            <person name="Zel Zion U."/>
            <person name="Chan C.X."/>
            <person name="Stephens T.G."/>
            <person name="Weber A.P.M."/>
            <person name="Boo G.H."/>
            <person name="Boo S.M."/>
            <person name="Kim K.M."/>
            <person name="Shin Y."/>
            <person name="Jung M."/>
            <person name="Lee S.J."/>
            <person name="Yim H.S."/>
            <person name="Lee J.H."/>
            <person name="Bhattacharya D."/>
            <person name="Yoon H.S."/>
        </authorList>
    </citation>
    <scope>NUCLEOTIDE SEQUENCE [LARGE SCALE GENOMIC DNA]</scope>
    <source>
        <strain evidence="1 2">SKKU-2015</strain>
        <tissue evidence="1">Whole body</tissue>
    </source>
</reference>
<evidence type="ECO:0000313" key="1">
    <source>
        <dbReference type="EMBL" id="PXF45218.1"/>
    </source>
</evidence>